<feature type="transmembrane region" description="Helical" evidence="1">
    <location>
        <begin position="69"/>
        <end position="87"/>
    </location>
</feature>
<sequence length="223" mass="23896">MAVVCDPDAVARKDVSGSLALMRYRVETATVRFARMTGGVDHPLVETARSRLKAADTAAIRAAGGLSPWTRTWIGVAGLGAAAWAAAALCDRVGLPAGWTIAVAVAALGGAFWPVYAFTNALAQRVDRRRTKRPTSPPPIAAPAGVGPAAEILALLRMARDDLAAAVRRRVADHRFGRVARTAAGFDWLRRHDPQLFWLSLADRHLCQVICSIEAWLPTLDEA</sequence>
<evidence type="ECO:0000313" key="3">
    <source>
        <dbReference type="Proteomes" id="UP001500620"/>
    </source>
</evidence>
<dbReference type="EMBL" id="BAABAT010000044">
    <property type="protein sequence ID" value="GAA4261110.1"/>
    <property type="molecule type" value="Genomic_DNA"/>
</dbReference>
<gene>
    <name evidence="2" type="ORF">GCM10022255_092450</name>
</gene>
<organism evidence="2 3">
    <name type="scientific">Dactylosporangium darangshiense</name>
    <dbReference type="NCBI Taxonomy" id="579108"/>
    <lineage>
        <taxon>Bacteria</taxon>
        <taxon>Bacillati</taxon>
        <taxon>Actinomycetota</taxon>
        <taxon>Actinomycetes</taxon>
        <taxon>Micromonosporales</taxon>
        <taxon>Micromonosporaceae</taxon>
        <taxon>Dactylosporangium</taxon>
    </lineage>
</organism>
<evidence type="ECO:0000256" key="1">
    <source>
        <dbReference type="SAM" id="Phobius"/>
    </source>
</evidence>
<keyword evidence="1" id="KW-1133">Transmembrane helix</keyword>
<evidence type="ECO:0000313" key="2">
    <source>
        <dbReference type="EMBL" id="GAA4261110.1"/>
    </source>
</evidence>
<protein>
    <submittedName>
        <fullName evidence="2">Uncharacterized protein</fullName>
    </submittedName>
</protein>
<dbReference type="Proteomes" id="UP001500620">
    <property type="component" value="Unassembled WGS sequence"/>
</dbReference>
<feature type="transmembrane region" description="Helical" evidence="1">
    <location>
        <begin position="99"/>
        <end position="123"/>
    </location>
</feature>
<proteinExistence type="predicted"/>
<keyword evidence="3" id="KW-1185">Reference proteome</keyword>
<keyword evidence="1" id="KW-0812">Transmembrane</keyword>
<keyword evidence="1" id="KW-0472">Membrane</keyword>
<reference evidence="3" key="1">
    <citation type="journal article" date="2019" name="Int. J. Syst. Evol. Microbiol.">
        <title>The Global Catalogue of Microorganisms (GCM) 10K type strain sequencing project: providing services to taxonomists for standard genome sequencing and annotation.</title>
        <authorList>
            <consortium name="The Broad Institute Genomics Platform"/>
            <consortium name="The Broad Institute Genome Sequencing Center for Infectious Disease"/>
            <person name="Wu L."/>
            <person name="Ma J."/>
        </authorList>
    </citation>
    <scope>NUCLEOTIDE SEQUENCE [LARGE SCALE GENOMIC DNA]</scope>
    <source>
        <strain evidence="3">JCM 17441</strain>
    </source>
</reference>
<accession>A0ABP8DPL9</accession>
<name>A0ABP8DPL9_9ACTN</name>
<comment type="caution">
    <text evidence="2">The sequence shown here is derived from an EMBL/GenBank/DDBJ whole genome shotgun (WGS) entry which is preliminary data.</text>
</comment>